<reference evidence="1 2" key="2">
    <citation type="submission" date="2018-11" db="EMBL/GenBank/DDBJ databases">
        <authorList>
            <consortium name="Pathogen Informatics"/>
        </authorList>
    </citation>
    <scope>NUCLEOTIDE SEQUENCE [LARGE SCALE GENOMIC DNA]</scope>
    <source>
        <strain evidence="1 2">Costa Rica</strain>
    </source>
</reference>
<organism evidence="3">
    <name type="scientific">Angiostrongylus costaricensis</name>
    <name type="common">Nematode worm</name>
    <dbReference type="NCBI Taxonomy" id="334426"/>
    <lineage>
        <taxon>Eukaryota</taxon>
        <taxon>Metazoa</taxon>
        <taxon>Ecdysozoa</taxon>
        <taxon>Nematoda</taxon>
        <taxon>Chromadorea</taxon>
        <taxon>Rhabditida</taxon>
        <taxon>Rhabditina</taxon>
        <taxon>Rhabditomorpha</taxon>
        <taxon>Strongyloidea</taxon>
        <taxon>Metastrongylidae</taxon>
        <taxon>Angiostrongylus</taxon>
    </lineage>
</organism>
<accession>A0A0R3PRL2</accession>
<proteinExistence type="predicted"/>
<name>A0A0R3PRL2_ANGCS</name>
<evidence type="ECO:0000313" key="2">
    <source>
        <dbReference type="Proteomes" id="UP000267027"/>
    </source>
</evidence>
<dbReference type="OrthoDB" id="5850232at2759"/>
<dbReference type="WBParaSite" id="ACOC_0000815601-mRNA-1">
    <property type="protein sequence ID" value="ACOC_0000815601-mRNA-1"/>
    <property type="gene ID" value="ACOC_0000815601"/>
</dbReference>
<dbReference type="AlphaFoldDB" id="A0A0R3PRL2"/>
<evidence type="ECO:0000313" key="1">
    <source>
        <dbReference type="EMBL" id="VDM59742.1"/>
    </source>
</evidence>
<keyword evidence="2" id="KW-1185">Reference proteome</keyword>
<dbReference type="Proteomes" id="UP000267027">
    <property type="component" value="Unassembled WGS sequence"/>
</dbReference>
<evidence type="ECO:0000313" key="3">
    <source>
        <dbReference type="WBParaSite" id="ACOC_0000815601-mRNA-1"/>
    </source>
</evidence>
<reference evidence="3" key="1">
    <citation type="submission" date="2017-02" db="UniProtKB">
        <authorList>
            <consortium name="WormBaseParasite"/>
        </authorList>
    </citation>
    <scope>IDENTIFICATION</scope>
</reference>
<sequence>MFIVPIHVSPRYLFGGSEFVNGMPITRIGAEHDCNAPFHEKNQKELIEEGFEFEPFKVSVCQCAYAAKCNMESRKAKALAVNT</sequence>
<gene>
    <name evidence="1" type="ORF">ACOC_LOCUS8157</name>
</gene>
<protein>
    <submittedName>
        <fullName evidence="3">SPASM domain-containing protein</fullName>
    </submittedName>
</protein>
<dbReference type="EMBL" id="UYYA01004122">
    <property type="protein sequence ID" value="VDM59742.1"/>
    <property type="molecule type" value="Genomic_DNA"/>
</dbReference>